<dbReference type="InterPro" id="IPR017896">
    <property type="entry name" value="4Fe4S_Fe-S-bd"/>
</dbReference>
<feature type="compositionally biased region" description="Basic and acidic residues" evidence="6">
    <location>
        <begin position="205"/>
        <end position="230"/>
    </location>
</feature>
<feature type="compositionally biased region" description="Polar residues" evidence="6">
    <location>
        <begin position="796"/>
        <end position="810"/>
    </location>
</feature>
<evidence type="ECO:0000259" key="7">
    <source>
        <dbReference type="PROSITE" id="PS50157"/>
    </source>
</evidence>
<feature type="compositionally biased region" description="Basic residues" evidence="6">
    <location>
        <begin position="1"/>
        <end position="10"/>
    </location>
</feature>
<feature type="domain" description="C2H2-type" evidence="7">
    <location>
        <begin position="844"/>
        <end position="874"/>
    </location>
</feature>
<feature type="compositionally biased region" description="Basic and acidic residues" evidence="6">
    <location>
        <begin position="660"/>
        <end position="679"/>
    </location>
</feature>
<evidence type="ECO:0000256" key="6">
    <source>
        <dbReference type="SAM" id="MobiDB-lite"/>
    </source>
</evidence>
<evidence type="ECO:0000256" key="2">
    <source>
        <dbReference type="ARBA" id="ARBA00022737"/>
    </source>
</evidence>
<feature type="domain" description="C2H2-type" evidence="7">
    <location>
        <begin position="962"/>
        <end position="990"/>
    </location>
</feature>
<feature type="domain" description="4Fe-4S ferredoxin-type" evidence="8">
    <location>
        <begin position="1107"/>
        <end position="1136"/>
    </location>
</feature>
<evidence type="ECO:0000313" key="10">
    <source>
        <dbReference type="Proteomes" id="UP001642540"/>
    </source>
</evidence>
<feature type="compositionally biased region" description="Basic residues" evidence="6">
    <location>
        <begin position="183"/>
        <end position="197"/>
    </location>
</feature>
<accession>A0ABP1S635</accession>
<feature type="region of interest" description="Disordered" evidence="6">
    <location>
        <begin position="515"/>
        <end position="548"/>
    </location>
</feature>
<comment type="caution">
    <text evidence="9">The sequence shown here is derived from an EMBL/GenBank/DDBJ whole genome shotgun (WGS) entry which is preliminary data.</text>
</comment>
<dbReference type="PANTHER" id="PTHR24379:SF127">
    <property type="entry name" value="BLOODY FINGERS-RELATED"/>
    <property type="match status" value="1"/>
</dbReference>
<feature type="compositionally biased region" description="Basic and acidic residues" evidence="6">
    <location>
        <begin position="721"/>
        <end position="730"/>
    </location>
</feature>
<evidence type="ECO:0000256" key="3">
    <source>
        <dbReference type="ARBA" id="ARBA00022771"/>
    </source>
</evidence>
<feature type="region of interest" description="Disordered" evidence="6">
    <location>
        <begin position="1251"/>
        <end position="1291"/>
    </location>
</feature>
<feature type="region of interest" description="Disordered" evidence="6">
    <location>
        <begin position="1"/>
        <end position="73"/>
    </location>
</feature>
<keyword evidence="3 5" id="KW-0863">Zinc-finger</keyword>
<feature type="compositionally biased region" description="Basic residues" evidence="6">
    <location>
        <begin position="1251"/>
        <end position="1278"/>
    </location>
</feature>
<feature type="compositionally biased region" description="Acidic residues" evidence="6">
    <location>
        <begin position="637"/>
        <end position="648"/>
    </location>
</feature>
<keyword evidence="1" id="KW-0479">Metal-binding</keyword>
<evidence type="ECO:0008006" key="11">
    <source>
        <dbReference type="Google" id="ProtNLM"/>
    </source>
</evidence>
<evidence type="ECO:0000256" key="1">
    <source>
        <dbReference type="ARBA" id="ARBA00022723"/>
    </source>
</evidence>
<keyword evidence="10" id="KW-1185">Reference proteome</keyword>
<feature type="compositionally biased region" description="Basic and acidic residues" evidence="6">
    <location>
        <begin position="259"/>
        <end position="271"/>
    </location>
</feature>
<name>A0ABP1S635_9HEXA</name>
<dbReference type="InterPro" id="IPR013087">
    <property type="entry name" value="Znf_C2H2_type"/>
</dbReference>
<dbReference type="PROSITE" id="PS50157">
    <property type="entry name" value="ZINC_FINGER_C2H2_2"/>
    <property type="match status" value="5"/>
</dbReference>
<dbReference type="Gene3D" id="3.30.160.60">
    <property type="entry name" value="Classic Zinc Finger"/>
    <property type="match status" value="3"/>
</dbReference>
<dbReference type="Proteomes" id="UP001642540">
    <property type="component" value="Unassembled WGS sequence"/>
</dbReference>
<protein>
    <recommendedName>
        <fullName evidence="11">Zinc finger protein</fullName>
    </recommendedName>
</protein>
<feature type="region of interest" description="Disordered" evidence="6">
    <location>
        <begin position="614"/>
        <end position="813"/>
    </location>
</feature>
<dbReference type="PROSITE" id="PS51379">
    <property type="entry name" value="4FE4S_FER_2"/>
    <property type="match status" value="1"/>
</dbReference>
<feature type="compositionally biased region" description="Basic and acidic residues" evidence="6">
    <location>
        <begin position="36"/>
        <end position="52"/>
    </location>
</feature>
<organism evidence="9 10">
    <name type="scientific">Orchesella dallaii</name>
    <dbReference type="NCBI Taxonomy" id="48710"/>
    <lineage>
        <taxon>Eukaryota</taxon>
        <taxon>Metazoa</taxon>
        <taxon>Ecdysozoa</taxon>
        <taxon>Arthropoda</taxon>
        <taxon>Hexapoda</taxon>
        <taxon>Collembola</taxon>
        <taxon>Entomobryomorpha</taxon>
        <taxon>Entomobryoidea</taxon>
        <taxon>Orchesellidae</taxon>
        <taxon>Orchesellinae</taxon>
        <taxon>Orchesella</taxon>
    </lineage>
</organism>
<dbReference type="PROSITE" id="PS00028">
    <property type="entry name" value="ZINC_FINGER_C2H2_1"/>
    <property type="match status" value="6"/>
</dbReference>
<feature type="compositionally biased region" description="Basic residues" evidence="6">
    <location>
        <begin position="516"/>
        <end position="526"/>
    </location>
</feature>
<gene>
    <name evidence="9" type="ORF">ODALV1_LOCUS30233</name>
</gene>
<dbReference type="InterPro" id="IPR036236">
    <property type="entry name" value="Znf_C2H2_sf"/>
</dbReference>
<feature type="domain" description="C2H2-type" evidence="7">
    <location>
        <begin position="814"/>
        <end position="841"/>
    </location>
</feature>
<feature type="region of interest" description="Disordered" evidence="6">
    <location>
        <begin position="167"/>
        <end position="271"/>
    </location>
</feature>
<keyword evidence="2" id="KW-0677">Repeat</keyword>
<feature type="domain" description="C2H2-type" evidence="7">
    <location>
        <begin position="934"/>
        <end position="962"/>
    </location>
</feature>
<dbReference type="SMART" id="SM00355">
    <property type="entry name" value="ZnF_C2H2"/>
    <property type="match status" value="10"/>
</dbReference>
<dbReference type="SUPFAM" id="SSF57667">
    <property type="entry name" value="beta-beta-alpha zinc fingers"/>
    <property type="match status" value="2"/>
</dbReference>
<proteinExistence type="predicted"/>
<reference evidence="9 10" key="1">
    <citation type="submission" date="2024-08" db="EMBL/GenBank/DDBJ databases">
        <authorList>
            <person name="Cucini C."/>
            <person name="Frati F."/>
        </authorList>
    </citation>
    <scope>NUCLEOTIDE SEQUENCE [LARGE SCALE GENOMIC DNA]</scope>
</reference>
<feature type="compositionally biased region" description="Low complexity" evidence="6">
    <location>
        <begin position="534"/>
        <end position="548"/>
    </location>
</feature>
<evidence type="ECO:0000256" key="4">
    <source>
        <dbReference type="ARBA" id="ARBA00022833"/>
    </source>
</evidence>
<dbReference type="PANTHER" id="PTHR24379">
    <property type="entry name" value="KRAB AND ZINC FINGER DOMAIN-CONTAINING"/>
    <property type="match status" value="1"/>
</dbReference>
<evidence type="ECO:0000313" key="9">
    <source>
        <dbReference type="EMBL" id="CAL8144573.1"/>
    </source>
</evidence>
<feature type="domain" description="C2H2-type" evidence="7">
    <location>
        <begin position="902"/>
        <end position="930"/>
    </location>
</feature>
<evidence type="ECO:0000256" key="5">
    <source>
        <dbReference type="PROSITE-ProRule" id="PRU00042"/>
    </source>
</evidence>
<feature type="compositionally biased region" description="Basic and acidic residues" evidence="6">
    <location>
        <begin position="769"/>
        <end position="779"/>
    </location>
</feature>
<evidence type="ECO:0000259" key="8">
    <source>
        <dbReference type="PROSITE" id="PS51379"/>
    </source>
</evidence>
<dbReference type="EMBL" id="CAXLJM020000161">
    <property type="protein sequence ID" value="CAL8144573.1"/>
    <property type="molecule type" value="Genomic_DNA"/>
</dbReference>
<feature type="compositionally biased region" description="Basic and acidic residues" evidence="6">
    <location>
        <begin position="238"/>
        <end position="252"/>
    </location>
</feature>
<keyword evidence="4" id="KW-0862">Zinc</keyword>
<sequence length="1372" mass="158359">MSNLRIRRSGRTPTKSSHKLLLNDDTLSTSSEDDDSTHLSSDEDWEPSHYEEPLIVTQSISDGEFDGPVEDPLALDFHELPDSKHGDIRSNSPVRINVKIIKEDDLDLVSAVGCSSTKGISVIDNAGQKPTRTKRQKKQHILRDIDETNPEVIDSEEKTQAVIIKHEVEEEGIGKQNSTTNQRKARNKRNQTSKNNRRPQTEAQYQRRLELQRLRRKRATEEERKIELEKRRNRHRKANESAEVRQKKAERARIRRKHLTDEQRQRSSELQRLRRQIAKDKMNEVQNELQKELEQQVTDKEREEKLAKLKELEETHFQQNMKQYLARQAYLSTLTPEERKKQTRKQRIITRIKRMNETPEERQERLDKSRERYRQKRLNWTPEQHEQHREWVRNWSKMKAEQKPYREYSAEKRERLLSYQKERLKRETPEQREYRLARYKRNIEKRKLLNKMQEDGMSKEDAENALQISRPDLYPARLRSHKPYVPRVKKQLPPPGRKSNVTPEEIAEVLNELKSGKLRHGGHGRARQNTTSVSKGENSGSGTSESNNVFPTIIKSNKNSAPVSLFVEPSGKPNVQSSLNECPAEFDLKQSEILSEKEVRVDEITRDNIKISESDEEHISSPVGSPIRGASDHDNDTINEYDNEDGDFEQSAGILSGKEAIVDEVTRDNIKTESDDEHNFSPVGSPIGGANDSDDDTDSNKDANEDADFQQAETLSGKKARVVEIAKENTTESDEEHISSPIGSPMGEVNDSDNDTDNNKDDKEDADIAYDKNASRDSDLQSLNTVVKDEPANDAQKASSTSQENTSQNKGVKHTCEKCGKSYSITKLFKQHMEAHKNENRKSFRCPRPSCGKEFSHSAYVLSHFRKMHGGKSASCNQPKKPRIARSTIAKKETKKDITNASICSYCGKKFDAPSLLARHVYNVHEYNPKEGGFMCQYCSKVFKSKCYLDGHIRRVHLGMDNKCDVCRRSFQSLTKLWKHKVDAHDMKDLDPSSISSKMRILQCEYCGLNMFRGLKAHVEKQHPERFEEFLNPKTQISNSSYGYTDRLAKKRHYWHTVGKFKKMKSKLLKATSGNANAQQARTSEESIACTICNKLLRPDSFRRHMERIHPNPNDSVSCDKCQKLCPTEAALVRHILFRHPGLAKFKIYGIVVDAGGEEGKGKTKEKQILCQFCRTPQDDNFMYRVHLYDTHAKDIIQNFKDGIAEEQANPPTSLPCPYCDVIIRTTDSGLLQHIRKKHYGKCWDEFRAGLKKNKAPRKPRPSRRKPRRKVIKVAKKCNRSDDDINEDTNNQDDYCAKATRKSARHKRPPRRYVYEQLSDSEFSKLKKVKVPRSPAKFTLEEQRLFEKHQDVKIKWKGNPVVVLEPLNNTKT</sequence>